<dbReference type="InterPro" id="IPR053545">
    <property type="entry name" value="Enoyl-CoA_hydratase-like"/>
</dbReference>
<gene>
    <name evidence="1" type="ORF">GCM10007977_086160</name>
</gene>
<name>A0A917X4F2_9ACTN</name>
<dbReference type="PANTHER" id="PTHR11941:SF54">
    <property type="entry name" value="ENOYL-COA HYDRATASE, MITOCHONDRIAL"/>
    <property type="match status" value="1"/>
</dbReference>
<dbReference type="EMBL" id="BMPI01000062">
    <property type="protein sequence ID" value="GGM71049.1"/>
    <property type="molecule type" value="Genomic_DNA"/>
</dbReference>
<dbReference type="Proteomes" id="UP000642070">
    <property type="component" value="Unassembled WGS sequence"/>
</dbReference>
<evidence type="ECO:0000313" key="1">
    <source>
        <dbReference type="EMBL" id="GGM71049.1"/>
    </source>
</evidence>
<dbReference type="NCBIfam" id="NF042431">
    <property type="entry name" value="EnCoAhydt_DpgB"/>
    <property type="match status" value="1"/>
</dbReference>
<dbReference type="GO" id="GO:0003824">
    <property type="term" value="F:catalytic activity"/>
    <property type="evidence" value="ECO:0007669"/>
    <property type="project" value="UniProtKB-ARBA"/>
</dbReference>
<keyword evidence="2" id="KW-1185">Reference proteome</keyword>
<reference evidence="1" key="2">
    <citation type="submission" date="2020-09" db="EMBL/GenBank/DDBJ databases">
        <authorList>
            <person name="Sun Q."/>
            <person name="Ohkuma M."/>
        </authorList>
    </citation>
    <scope>NUCLEOTIDE SEQUENCE</scope>
    <source>
        <strain evidence="1">JCM 19831</strain>
    </source>
</reference>
<dbReference type="CDD" id="cd06558">
    <property type="entry name" value="crotonase-like"/>
    <property type="match status" value="1"/>
</dbReference>
<dbReference type="Gene3D" id="3.90.226.10">
    <property type="entry name" value="2-enoyl-CoA Hydratase, Chain A, domain 1"/>
    <property type="match status" value="1"/>
</dbReference>
<dbReference type="GO" id="GO:0006635">
    <property type="term" value="P:fatty acid beta-oxidation"/>
    <property type="evidence" value="ECO:0007669"/>
    <property type="project" value="TreeGrafter"/>
</dbReference>
<dbReference type="AlphaFoldDB" id="A0A917X4F2"/>
<dbReference type="Pfam" id="PF00378">
    <property type="entry name" value="ECH_1"/>
    <property type="match status" value="1"/>
</dbReference>
<dbReference type="InterPro" id="IPR001753">
    <property type="entry name" value="Enoyl-CoA_hydra/iso"/>
</dbReference>
<dbReference type="RefSeq" id="WP_229836618.1">
    <property type="nucleotide sequence ID" value="NZ_BMPI01000062.1"/>
</dbReference>
<reference evidence="1" key="1">
    <citation type="journal article" date="2014" name="Int. J. Syst. Evol. Microbiol.">
        <title>Complete genome sequence of Corynebacterium casei LMG S-19264T (=DSM 44701T), isolated from a smear-ripened cheese.</title>
        <authorList>
            <consortium name="US DOE Joint Genome Institute (JGI-PGF)"/>
            <person name="Walter F."/>
            <person name="Albersmeier A."/>
            <person name="Kalinowski J."/>
            <person name="Ruckert C."/>
        </authorList>
    </citation>
    <scope>NUCLEOTIDE SEQUENCE</scope>
    <source>
        <strain evidence="1">JCM 19831</strain>
    </source>
</reference>
<dbReference type="PANTHER" id="PTHR11941">
    <property type="entry name" value="ENOYL-COA HYDRATASE-RELATED"/>
    <property type="match status" value="1"/>
</dbReference>
<evidence type="ECO:0008006" key="3">
    <source>
        <dbReference type="Google" id="ProtNLM"/>
    </source>
</evidence>
<dbReference type="SUPFAM" id="SSF52096">
    <property type="entry name" value="ClpP/crotonase"/>
    <property type="match status" value="1"/>
</dbReference>
<proteinExistence type="predicted"/>
<organism evidence="1 2">
    <name type="scientific">Dactylosporangium sucinum</name>
    <dbReference type="NCBI Taxonomy" id="1424081"/>
    <lineage>
        <taxon>Bacteria</taxon>
        <taxon>Bacillati</taxon>
        <taxon>Actinomycetota</taxon>
        <taxon>Actinomycetes</taxon>
        <taxon>Micromonosporales</taxon>
        <taxon>Micromonosporaceae</taxon>
        <taxon>Dactylosporangium</taxon>
    </lineage>
</organism>
<accession>A0A917X4F2</accession>
<dbReference type="InterPro" id="IPR029045">
    <property type="entry name" value="ClpP/crotonase-like_dom_sf"/>
</dbReference>
<comment type="caution">
    <text evidence="1">The sequence shown here is derived from an EMBL/GenBank/DDBJ whole genome shotgun (WGS) entry which is preliminary data.</text>
</comment>
<sequence length="245" mass="24700">MTATIESEAVPGSRGVVGGPVLAIDSSAELSTGLVASVTEACVRAESATPPAVLVVHTGGAGAPAAAAWPGGAQIHLVSKWEQALRRLERAPVAIVGVASGALAGPALEALLIADYRIATADLAIAMPAQAGSLWPGMALHRLAQQLGVAQARRLALFGAVVGAEQALRMGLVDEIVADDEAAAAAVDRAAGLVDGLAGSELAIRRRLLMDATTTTFEDSLGAHLSACDRVLGRFERLAQPGAPA</sequence>
<evidence type="ECO:0000313" key="2">
    <source>
        <dbReference type="Proteomes" id="UP000642070"/>
    </source>
</evidence>
<protein>
    <recommendedName>
        <fullName evidence="3">Enoyl-CoA hydratase</fullName>
    </recommendedName>
</protein>